<dbReference type="PANTHER" id="PTHR30069:SF29">
    <property type="entry name" value="HEMOGLOBIN AND HEMOGLOBIN-HAPTOGLOBIN-BINDING PROTEIN 1-RELATED"/>
    <property type="match status" value="1"/>
</dbReference>
<protein>
    <submittedName>
        <fullName evidence="15">TonB-linked outer membrane protein, SusC/RagA family</fullName>
    </submittedName>
</protein>
<feature type="domain" description="TonB-dependent receptor-like beta-barrel" evidence="13">
    <location>
        <begin position="462"/>
        <end position="789"/>
    </location>
</feature>
<dbReference type="Pfam" id="PF00593">
    <property type="entry name" value="TonB_dep_Rec_b-barrel"/>
    <property type="match status" value="1"/>
</dbReference>
<dbReference type="AlphaFoldDB" id="A0A1H6BE60"/>
<evidence type="ECO:0000256" key="3">
    <source>
        <dbReference type="ARBA" id="ARBA00022452"/>
    </source>
</evidence>
<dbReference type="InterPro" id="IPR023997">
    <property type="entry name" value="TonB-dep_OMP_SusC/RagA_CS"/>
</dbReference>
<evidence type="ECO:0000256" key="6">
    <source>
        <dbReference type="ARBA" id="ARBA00023077"/>
    </source>
</evidence>
<organism evidence="15 16">
    <name type="scientific">Halpernia humi</name>
    <dbReference type="NCBI Taxonomy" id="493375"/>
    <lineage>
        <taxon>Bacteria</taxon>
        <taxon>Pseudomonadati</taxon>
        <taxon>Bacteroidota</taxon>
        <taxon>Flavobacteriia</taxon>
        <taxon>Flavobacteriales</taxon>
        <taxon>Weeksellaceae</taxon>
        <taxon>Chryseobacterium group</taxon>
        <taxon>Halpernia</taxon>
    </lineage>
</organism>
<dbReference type="GO" id="GO:0009279">
    <property type="term" value="C:cell outer membrane"/>
    <property type="evidence" value="ECO:0007669"/>
    <property type="project" value="UniProtKB-SubCell"/>
</dbReference>
<dbReference type="Proteomes" id="UP000236738">
    <property type="component" value="Unassembled WGS sequence"/>
</dbReference>
<dbReference type="GO" id="GO:0044718">
    <property type="term" value="P:siderophore transmembrane transport"/>
    <property type="evidence" value="ECO:0007669"/>
    <property type="project" value="TreeGrafter"/>
</dbReference>
<dbReference type="NCBIfam" id="TIGR04057">
    <property type="entry name" value="SusC_RagA_signa"/>
    <property type="match status" value="1"/>
</dbReference>
<evidence type="ECO:0000313" key="16">
    <source>
        <dbReference type="Proteomes" id="UP000236738"/>
    </source>
</evidence>
<dbReference type="EMBL" id="FNUS01000008">
    <property type="protein sequence ID" value="SEG59093.1"/>
    <property type="molecule type" value="Genomic_DNA"/>
</dbReference>
<dbReference type="PROSITE" id="PS52016">
    <property type="entry name" value="TONB_DEPENDENT_REC_3"/>
    <property type="match status" value="1"/>
</dbReference>
<evidence type="ECO:0000256" key="5">
    <source>
        <dbReference type="ARBA" id="ARBA00022729"/>
    </source>
</evidence>
<dbReference type="OrthoDB" id="9768177at2"/>
<sequence>MKKLTTSVLAVVLSSSFAIANAQQKKDSANVQDIEGVVVTALGIQREKKSLGYASQEIKADALSDGTTNTGNIASQLSGKVAGLQVNTNNNFGGTANLLIRGVKSLGGGSPLIVIDGSPVNNSTTYGSQTDYGNALSDINQDDIASVNVLKGAAASALYGERGLNGVIVITTKNGRGKDDGSWGVTLSSAVQAGFIDKSTFPEYQTEYGAGYDPSFYTGTGPNGIDYVNFPEDASWGPKFDPNLQVYGWDYFDPNSPNYKKSTPWVAAKNGPIKFFDTPFSFTNSVNLAKGTKGKNINIGFDNLQQNGLMPGSKINKNTLSAKINYDLTDKLHTSVYTTLTLQKTAGRATTNYGDNFITGFREWWQVNVDVLQQKRAYEQSGHQNISWNRNSADDATAIFWNNPYFQALENQTTDSRTRSFSYASLTYDFSKHVSLTGKVSYDNTDLFIENRLAAGSIAQGFGQSGNSTTSGYARQNINRNETNYDLLLNYKFDITDKINVSGVAGGNVRRNYSSSIYNSTEGGLVVPGLYSLSNSAGATLAPSESQATTESNSLFATASFDFYKIFYLDGTYRVDKSSTLPAGNNVYGYPSVTGALILSELFKPSWLNFWKVRANYAEVGGTAPSYYTSNAYGSTGLFGTTGLFGSQTTLPNTDLKPQRSKEIEVGTEIHVLRDRITLDVAAYKTKTLDQIISLPISRGSGLYTANINAGQIDNKGIEVQLGLTPIKSQNFTWQIDANWSKNENKVVSLLHNETTDVSNILLGSYQGGVSLNATEGYAFGALVGSDYQYINGQPVISATTGRYLKSTTNQIIGNTTPDWLGGVRNTFDYKGISVSFLIDVRKGGDIFSLDQYYGLATGLYPETAANGVRENGIVWPGVNPNGQVNQTTTINPSSFGSLDGYARMPAKRFVYDGGYVKLREASIGWTLPKSLIAGTFLTDAKISLVGRNLWIIHKNLPYADPEAVVGGSVNGIETGNPGFSVGSLPTTRDIGVNVTVKF</sequence>
<evidence type="ECO:0000256" key="1">
    <source>
        <dbReference type="ARBA" id="ARBA00004571"/>
    </source>
</evidence>
<comment type="subcellular location">
    <subcellularLocation>
        <location evidence="1 10">Cell outer membrane</location>
        <topology evidence="1 10">Multi-pass membrane protein</topology>
    </subcellularLocation>
</comment>
<dbReference type="InterPro" id="IPR039426">
    <property type="entry name" value="TonB-dep_rcpt-like"/>
</dbReference>
<keyword evidence="8" id="KW-0675">Receptor</keyword>
<dbReference type="InterPro" id="IPR023996">
    <property type="entry name" value="TonB-dep_OMP_SusC/RagA"/>
</dbReference>
<feature type="signal peptide" evidence="12">
    <location>
        <begin position="1"/>
        <end position="20"/>
    </location>
</feature>
<evidence type="ECO:0000256" key="10">
    <source>
        <dbReference type="PROSITE-ProRule" id="PRU01360"/>
    </source>
</evidence>
<proteinExistence type="inferred from homology"/>
<evidence type="ECO:0000259" key="14">
    <source>
        <dbReference type="Pfam" id="PF07715"/>
    </source>
</evidence>
<dbReference type="RefSeq" id="WP_103914687.1">
    <property type="nucleotide sequence ID" value="NZ_FNUS01000008.1"/>
</dbReference>
<evidence type="ECO:0000256" key="8">
    <source>
        <dbReference type="ARBA" id="ARBA00023170"/>
    </source>
</evidence>
<dbReference type="InterPro" id="IPR012910">
    <property type="entry name" value="Plug_dom"/>
</dbReference>
<dbReference type="InterPro" id="IPR037066">
    <property type="entry name" value="Plug_dom_sf"/>
</dbReference>
<dbReference type="Pfam" id="PF07715">
    <property type="entry name" value="Plug"/>
    <property type="match status" value="1"/>
</dbReference>
<dbReference type="InterPro" id="IPR036942">
    <property type="entry name" value="Beta-barrel_TonB_sf"/>
</dbReference>
<dbReference type="SUPFAM" id="SSF56935">
    <property type="entry name" value="Porins"/>
    <property type="match status" value="1"/>
</dbReference>
<keyword evidence="16" id="KW-1185">Reference proteome</keyword>
<keyword evidence="9 10" id="KW-0998">Cell outer membrane</keyword>
<dbReference type="NCBIfam" id="TIGR04056">
    <property type="entry name" value="OMP_RagA_SusC"/>
    <property type="match status" value="1"/>
</dbReference>
<evidence type="ECO:0000256" key="9">
    <source>
        <dbReference type="ARBA" id="ARBA00023237"/>
    </source>
</evidence>
<evidence type="ECO:0000256" key="4">
    <source>
        <dbReference type="ARBA" id="ARBA00022692"/>
    </source>
</evidence>
<feature type="chain" id="PRO_5009293618" evidence="12">
    <location>
        <begin position="21"/>
        <end position="999"/>
    </location>
</feature>
<reference evidence="16" key="1">
    <citation type="submission" date="2016-10" db="EMBL/GenBank/DDBJ databases">
        <authorList>
            <person name="Varghese N."/>
            <person name="Submissions S."/>
        </authorList>
    </citation>
    <scope>NUCLEOTIDE SEQUENCE [LARGE SCALE GENOMIC DNA]</scope>
    <source>
        <strain evidence="16">DSM 21580</strain>
    </source>
</reference>
<keyword evidence="7 10" id="KW-0472">Membrane</keyword>
<name>A0A1H6BE60_9FLAO</name>
<feature type="domain" description="TonB-dependent receptor plug" evidence="14">
    <location>
        <begin position="49"/>
        <end position="167"/>
    </location>
</feature>
<evidence type="ECO:0000256" key="11">
    <source>
        <dbReference type="RuleBase" id="RU003357"/>
    </source>
</evidence>
<dbReference type="InterPro" id="IPR000531">
    <property type="entry name" value="Beta-barrel_TonB"/>
</dbReference>
<dbReference type="Gene3D" id="2.40.170.20">
    <property type="entry name" value="TonB-dependent receptor, beta-barrel domain"/>
    <property type="match status" value="1"/>
</dbReference>
<keyword evidence="3 10" id="KW-1134">Transmembrane beta strand</keyword>
<gene>
    <name evidence="15" type="ORF">SAMN05421847_2842</name>
</gene>
<keyword evidence="5 12" id="KW-0732">Signal</keyword>
<comment type="similarity">
    <text evidence="10 11">Belongs to the TonB-dependent receptor family.</text>
</comment>
<evidence type="ECO:0000259" key="13">
    <source>
        <dbReference type="Pfam" id="PF00593"/>
    </source>
</evidence>
<evidence type="ECO:0000256" key="12">
    <source>
        <dbReference type="SAM" id="SignalP"/>
    </source>
</evidence>
<evidence type="ECO:0000313" key="15">
    <source>
        <dbReference type="EMBL" id="SEG59093.1"/>
    </source>
</evidence>
<evidence type="ECO:0000256" key="2">
    <source>
        <dbReference type="ARBA" id="ARBA00022448"/>
    </source>
</evidence>
<dbReference type="GO" id="GO:0015344">
    <property type="term" value="F:siderophore uptake transmembrane transporter activity"/>
    <property type="evidence" value="ECO:0007669"/>
    <property type="project" value="TreeGrafter"/>
</dbReference>
<dbReference type="Gene3D" id="2.170.130.10">
    <property type="entry name" value="TonB-dependent receptor, plug domain"/>
    <property type="match status" value="1"/>
</dbReference>
<keyword evidence="2 10" id="KW-0813">Transport</keyword>
<dbReference type="PANTHER" id="PTHR30069">
    <property type="entry name" value="TONB-DEPENDENT OUTER MEMBRANE RECEPTOR"/>
    <property type="match status" value="1"/>
</dbReference>
<evidence type="ECO:0000256" key="7">
    <source>
        <dbReference type="ARBA" id="ARBA00023136"/>
    </source>
</evidence>
<keyword evidence="6 11" id="KW-0798">TonB box</keyword>
<accession>A0A1H6BE60</accession>
<keyword evidence="4 10" id="KW-0812">Transmembrane</keyword>